<evidence type="ECO:0000313" key="2">
    <source>
        <dbReference type="EMBL" id="KAG0700191.1"/>
    </source>
</evidence>
<evidence type="ECO:0000256" key="1">
    <source>
        <dbReference type="SAM" id="MobiDB-lite"/>
    </source>
</evidence>
<accession>A0A8J8WF52</accession>
<proteinExistence type="predicted"/>
<feature type="region of interest" description="Disordered" evidence="1">
    <location>
        <begin position="103"/>
        <end position="159"/>
    </location>
</feature>
<feature type="compositionally biased region" description="Basic and acidic residues" evidence="1">
    <location>
        <begin position="125"/>
        <end position="136"/>
    </location>
</feature>
<dbReference type="AlphaFoldDB" id="A0A8J8WF52"/>
<dbReference type="Proteomes" id="UP000770661">
    <property type="component" value="Unassembled WGS sequence"/>
</dbReference>
<protein>
    <submittedName>
        <fullName evidence="2">Uncharacterized protein</fullName>
    </submittedName>
</protein>
<dbReference type="EMBL" id="JACEEZ010025503">
    <property type="protein sequence ID" value="KAG0700191.1"/>
    <property type="molecule type" value="Genomic_DNA"/>
</dbReference>
<evidence type="ECO:0000313" key="3">
    <source>
        <dbReference type="Proteomes" id="UP000770661"/>
    </source>
</evidence>
<keyword evidence="3" id="KW-1185">Reference proteome</keyword>
<feature type="compositionally biased region" description="Polar residues" evidence="1">
    <location>
        <begin position="112"/>
        <end position="124"/>
    </location>
</feature>
<name>A0A8J8WF52_CHIOP</name>
<comment type="caution">
    <text evidence="2">The sequence shown here is derived from an EMBL/GenBank/DDBJ whole genome shotgun (WGS) entry which is preliminary data.</text>
</comment>
<gene>
    <name evidence="2" type="ORF">GWK47_025656</name>
</gene>
<sequence length="159" mass="18797">MPCDDWIQEPHTRERDFDYWGEVKDEVMALVGQYIKGHNMNQIGVYQEPFDPPRRQDSLSFHDDFEYFASVLTSIKDSIYSFVAMECARMRYYMDRSKRRLPYRRQEVPHQGTMTETETLNHQQEAGRDGKSSERRATRHPHSLLLGRQPFSAGGRESF</sequence>
<reference evidence="2" key="1">
    <citation type="submission" date="2020-07" db="EMBL/GenBank/DDBJ databases">
        <title>The High-quality genome of the commercially important snow crab, Chionoecetes opilio.</title>
        <authorList>
            <person name="Jeong J.-H."/>
            <person name="Ryu S."/>
        </authorList>
    </citation>
    <scope>NUCLEOTIDE SEQUENCE</scope>
    <source>
        <strain evidence="2">MADBK_172401_WGS</strain>
        <tissue evidence="2">Digestive gland</tissue>
    </source>
</reference>
<organism evidence="2 3">
    <name type="scientific">Chionoecetes opilio</name>
    <name type="common">Atlantic snow crab</name>
    <name type="synonym">Cancer opilio</name>
    <dbReference type="NCBI Taxonomy" id="41210"/>
    <lineage>
        <taxon>Eukaryota</taxon>
        <taxon>Metazoa</taxon>
        <taxon>Ecdysozoa</taxon>
        <taxon>Arthropoda</taxon>
        <taxon>Crustacea</taxon>
        <taxon>Multicrustacea</taxon>
        <taxon>Malacostraca</taxon>
        <taxon>Eumalacostraca</taxon>
        <taxon>Eucarida</taxon>
        <taxon>Decapoda</taxon>
        <taxon>Pleocyemata</taxon>
        <taxon>Brachyura</taxon>
        <taxon>Eubrachyura</taxon>
        <taxon>Majoidea</taxon>
        <taxon>Majidae</taxon>
        <taxon>Chionoecetes</taxon>
    </lineage>
</organism>